<dbReference type="RefSeq" id="WP_243260638.1">
    <property type="nucleotide sequence ID" value="NZ_CP085144.1"/>
</dbReference>
<organism evidence="1 2">
    <name type="scientific">Sulfitobacter dubius</name>
    <dbReference type="NCBI Taxonomy" id="218673"/>
    <lineage>
        <taxon>Bacteria</taxon>
        <taxon>Pseudomonadati</taxon>
        <taxon>Pseudomonadota</taxon>
        <taxon>Alphaproteobacteria</taxon>
        <taxon>Rhodobacterales</taxon>
        <taxon>Roseobacteraceae</taxon>
        <taxon>Sulfitobacter</taxon>
    </lineage>
</organism>
<gene>
    <name evidence="1" type="ORF">DSM109990_01784</name>
</gene>
<dbReference type="InterPro" id="IPR054197">
    <property type="entry name" value="DUF6902"/>
</dbReference>
<keyword evidence="2" id="KW-1185">Reference proteome</keyword>
<reference evidence="2" key="1">
    <citation type="journal article" date="2022" name="Microorganisms">
        <title>Beyond the ABCs#Discovery of Three New Plasmid Types in Rhodobacterales (RepQ, RepY, RepW).</title>
        <authorList>
            <person name="Freese H.M."/>
            <person name="Ringel V."/>
            <person name="Overmann J."/>
            <person name="Petersen J."/>
        </authorList>
    </citation>
    <scope>NUCLEOTIDE SEQUENCE [LARGE SCALE GENOMIC DNA]</scope>
    <source>
        <strain evidence="2">DSM 109990</strain>
    </source>
</reference>
<evidence type="ECO:0000313" key="2">
    <source>
        <dbReference type="Proteomes" id="UP000831019"/>
    </source>
</evidence>
<evidence type="ECO:0008006" key="3">
    <source>
        <dbReference type="Google" id="ProtNLM"/>
    </source>
</evidence>
<accession>A0ABY3ZK02</accession>
<dbReference type="Pfam" id="PF21843">
    <property type="entry name" value="DUF6902"/>
    <property type="match status" value="1"/>
</dbReference>
<protein>
    <recommendedName>
        <fullName evidence="3">EH_Signature domain-containing protein</fullName>
    </recommendedName>
</protein>
<evidence type="ECO:0000313" key="1">
    <source>
        <dbReference type="EMBL" id="UOA14965.1"/>
    </source>
</evidence>
<dbReference type="EMBL" id="CP085144">
    <property type="protein sequence ID" value="UOA14965.1"/>
    <property type="molecule type" value="Genomic_DNA"/>
</dbReference>
<dbReference type="Proteomes" id="UP000831019">
    <property type="component" value="Chromosome"/>
</dbReference>
<sequence>MTNVVLLKPEVNSDMATRRTRLIRAFASERRQQGDVFWLKENAELLGVLASTGVGLDAEALKPLITFHSKGRNMLRDFPQYYRFILSLCLDLEELGLPELHGAALCDEVARAGLEGAELSDLQRAEARRLLRRRAVGPRVGEGALGERLHNFITRSATFAMPNRKAAYELTHIVYYLSDYGRRDPNLSEKALLSLQFTGLLAFLDQDIDLLAEVCAALRFAGVAPARSWENFVADCHRAFRIQVDMNAPVQDDYHQWLVTGWAMQIAGRPPHPQHMSDGALRFKCRSPGQGALRPLVACLSDMGAQRSADWGHMRPHVLSYLGPESHAVLLAAEQSGPHFEEFFEGFARARG</sequence>
<name>A0ABY3ZK02_9RHOB</name>
<proteinExistence type="predicted"/>